<name>A0A146GE24_TERSA</name>
<dbReference type="SUPFAM" id="SSF55729">
    <property type="entry name" value="Acyl-CoA N-acyltransferases (Nat)"/>
    <property type="match status" value="1"/>
</dbReference>
<keyword evidence="3" id="KW-1185">Reference proteome</keyword>
<gene>
    <name evidence="2" type="ORF">TSACC_23179</name>
</gene>
<evidence type="ECO:0000313" key="3">
    <source>
        <dbReference type="Proteomes" id="UP000076023"/>
    </source>
</evidence>
<evidence type="ECO:0000259" key="1">
    <source>
        <dbReference type="PROSITE" id="PS51186"/>
    </source>
</evidence>
<reference evidence="3" key="1">
    <citation type="journal article" date="2017" name="Genome Announc.">
        <title>Draft Genome Sequence of Terrimicrobium sacchariphilum NM-5T, a Facultative Anaerobic Soil Bacterium of the Class Spartobacteria.</title>
        <authorList>
            <person name="Qiu Y.L."/>
            <person name="Tourlousse D.M."/>
            <person name="Matsuura N."/>
            <person name="Ohashi A."/>
            <person name="Sekiguchi Y."/>
        </authorList>
    </citation>
    <scope>NUCLEOTIDE SEQUENCE [LARGE SCALE GENOMIC DNA]</scope>
    <source>
        <strain evidence="3">NM-5</strain>
    </source>
</reference>
<dbReference type="GO" id="GO:0016747">
    <property type="term" value="F:acyltransferase activity, transferring groups other than amino-acyl groups"/>
    <property type="evidence" value="ECO:0007669"/>
    <property type="project" value="InterPro"/>
</dbReference>
<dbReference type="Proteomes" id="UP000076023">
    <property type="component" value="Unassembled WGS sequence"/>
</dbReference>
<dbReference type="InParanoid" id="A0A146GE24"/>
<comment type="caution">
    <text evidence="2">The sequence shown here is derived from an EMBL/GenBank/DDBJ whole genome shotgun (WGS) entry which is preliminary data.</text>
</comment>
<dbReference type="Gene3D" id="3.40.630.30">
    <property type="match status" value="1"/>
</dbReference>
<dbReference type="AlphaFoldDB" id="A0A146GE24"/>
<accession>A0A146GE24</accession>
<dbReference type="EMBL" id="BDCO01000002">
    <property type="protein sequence ID" value="GAT34746.1"/>
    <property type="molecule type" value="Genomic_DNA"/>
</dbReference>
<dbReference type="InterPro" id="IPR000182">
    <property type="entry name" value="GNAT_dom"/>
</dbReference>
<dbReference type="STRING" id="690879.TSACC_23179"/>
<evidence type="ECO:0000313" key="2">
    <source>
        <dbReference type="EMBL" id="GAT34746.1"/>
    </source>
</evidence>
<feature type="domain" description="N-acetyltransferase" evidence="1">
    <location>
        <begin position="54"/>
        <end position="197"/>
    </location>
</feature>
<protein>
    <recommendedName>
        <fullName evidence="1">N-acetyltransferase domain-containing protein</fullName>
    </recommendedName>
</protein>
<sequence>MNDGGAVESLGDTYPSAKRLEFRLCRKGSKTRRVGPEGLWIALGTLFGKSLYPITIPPMDQIYSLHTDRNIEPWEFGQLAALNLWGDAGDFTGERLAGHFAAVDFAAHVRTSQHLLVGYASAISNGLGTVFIDSLICHPEYDREAIGGLLLRAVLTHFSGQPVYAMPFVDEQQVFRANGFRVYRREMVALAHRNDEPSGLGGIAAPEAVIHS</sequence>
<dbReference type="PROSITE" id="PS51186">
    <property type="entry name" value="GNAT"/>
    <property type="match status" value="1"/>
</dbReference>
<dbReference type="InterPro" id="IPR016181">
    <property type="entry name" value="Acyl_CoA_acyltransferase"/>
</dbReference>
<organism evidence="2 3">
    <name type="scientific">Terrimicrobium sacchariphilum</name>
    <dbReference type="NCBI Taxonomy" id="690879"/>
    <lineage>
        <taxon>Bacteria</taxon>
        <taxon>Pseudomonadati</taxon>
        <taxon>Verrucomicrobiota</taxon>
        <taxon>Terrimicrobiia</taxon>
        <taxon>Terrimicrobiales</taxon>
        <taxon>Terrimicrobiaceae</taxon>
        <taxon>Terrimicrobium</taxon>
    </lineage>
</organism>
<proteinExistence type="predicted"/>